<dbReference type="KEGG" id="chig:CH63R_09489"/>
<evidence type="ECO:0000259" key="2">
    <source>
        <dbReference type="Pfam" id="PF22301"/>
    </source>
</evidence>
<dbReference type="Pfam" id="PF18637">
    <property type="entry name" value="AUDH_Cupin"/>
    <property type="match status" value="1"/>
</dbReference>
<organism evidence="3 4">
    <name type="scientific">Colletotrichum higginsianum (strain IMI 349063)</name>
    <name type="common">Crucifer anthracnose fungus</name>
    <dbReference type="NCBI Taxonomy" id="759273"/>
    <lineage>
        <taxon>Eukaryota</taxon>
        <taxon>Fungi</taxon>
        <taxon>Dikarya</taxon>
        <taxon>Ascomycota</taxon>
        <taxon>Pezizomycotina</taxon>
        <taxon>Sordariomycetes</taxon>
        <taxon>Hypocreomycetidae</taxon>
        <taxon>Glomerellales</taxon>
        <taxon>Glomerellaceae</taxon>
        <taxon>Colletotrichum</taxon>
        <taxon>Colletotrichum destructivum species complex</taxon>
    </lineage>
</organism>
<name>A0A1B7Y7R5_COLHI</name>
<evidence type="ECO:0000313" key="3">
    <source>
        <dbReference type="EMBL" id="OBR07968.1"/>
    </source>
</evidence>
<dbReference type="InterPro" id="IPR054583">
    <property type="entry name" value="Beta-prop_AUDH"/>
</dbReference>
<evidence type="ECO:0000259" key="1">
    <source>
        <dbReference type="Pfam" id="PF18637"/>
    </source>
</evidence>
<dbReference type="InterPro" id="IPR028994">
    <property type="entry name" value="Integrin_alpha_N"/>
</dbReference>
<accession>A0A1B7Y7R5</accession>
<feature type="domain" description="Aldos-2-ulose dehydratase beta-propeller" evidence="2">
    <location>
        <begin position="204"/>
        <end position="336"/>
    </location>
</feature>
<feature type="domain" description="Aldos-2-ulose dehydratase/isomerase (AUDH) Cupin" evidence="1">
    <location>
        <begin position="511"/>
        <end position="797"/>
    </location>
</feature>
<dbReference type="AlphaFoldDB" id="A0A1B7Y7R5"/>
<comment type="caution">
    <text evidence="3">The sequence shown here is derived from an EMBL/GenBank/DDBJ whole genome shotgun (WGS) entry which is preliminary data.</text>
</comment>
<dbReference type="InterPro" id="IPR040887">
    <property type="entry name" value="AUDH_Cupin"/>
</dbReference>
<dbReference type="OrthoDB" id="5378718at2759"/>
<keyword evidence="4" id="KW-1185">Reference proteome</keyword>
<dbReference type="SUPFAM" id="SSF69318">
    <property type="entry name" value="Integrin alpha N-terminal domain"/>
    <property type="match status" value="1"/>
</dbReference>
<dbReference type="Pfam" id="PF22301">
    <property type="entry name" value="AUDH_beta_propeller"/>
    <property type="match status" value="2"/>
</dbReference>
<evidence type="ECO:0000313" key="4">
    <source>
        <dbReference type="Proteomes" id="UP000092177"/>
    </source>
</evidence>
<dbReference type="Proteomes" id="UP000092177">
    <property type="component" value="Chromosome 6"/>
</dbReference>
<gene>
    <name evidence="3" type="ORF">CH63R_09489</name>
</gene>
<dbReference type="VEuPathDB" id="FungiDB:CH63R_09489"/>
<dbReference type="Gene3D" id="2.60.120.990">
    <property type="match status" value="1"/>
</dbReference>
<dbReference type="GeneID" id="28868570"/>
<feature type="domain" description="Aldos-2-ulose dehydratase beta-propeller" evidence="2">
    <location>
        <begin position="125"/>
        <end position="186"/>
    </location>
</feature>
<dbReference type="EMBL" id="LTAN01000006">
    <property type="protein sequence ID" value="OBR07968.1"/>
    <property type="molecule type" value="Genomic_DNA"/>
</dbReference>
<dbReference type="RefSeq" id="XP_018156486.1">
    <property type="nucleotide sequence ID" value="XM_018304463.1"/>
</dbReference>
<reference evidence="4" key="1">
    <citation type="journal article" date="2017" name="BMC Genomics">
        <title>Gapless genome assembly of Colletotrichum higginsianum reveals chromosome structure and association of transposable elements with secondary metabolite gene clusters.</title>
        <authorList>
            <person name="Dallery J.-F."/>
            <person name="Lapalu N."/>
            <person name="Zampounis A."/>
            <person name="Pigne S."/>
            <person name="Luyten I."/>
            <person name="Amselem J."/>
            <person name="Wittenberg A.H.J."/>
            <person name="Zhou S."/>
            <person name="de Queiroz M.V."/>
            <person name="Robin G.P."/>
            <person name="Auger A."/>
            <person name="Hainaut M."/>
            <person name="Henrissat B."/>
            <person name="Kim K.-T."/>
            <person name="Lee Y.-H."/>
            <person name="Lespinet O."/>
            <person name="Schwartz D.C."/>
            <person name="Thon M.R."/>
            <person name="O'Connell R.J."/>
        </authorList>
    </citation>
    <scope>NUCLEOTIDE SEQUENCE [LARGE SCALE GENOMIC DNA]</scope>
    <source>
        <strain evidence="4">IMI 349063</strain>
    </source>
</reference>
<proteinExistence type="predicted"/>
<protein>
    <submittedName>
        <fullName evidence="3">Uncharacterized protein</fullName>
    </submittedName>
</protein>
<sequence length="802" mass="89253">MTSADFAVPEFGRAVIEGDRTDGYWVETFKFEKDEVPGLVASGLASGEIEFLDNPIAAARHAAKAKGESFDPSTVDITGEWKKYQVAKFSSPVAVVAVDINRNGLTDIVVCHDYGPFMLECDVNGGWISWLENPGRDKLGEPWKIRMIGRWPAMHRMKAGYFTQKSVMEIVAASVVYGQHDKVCCWSAFNFEVMQGFFLTVVVTQVTPIPIIRFQAPEDVLNATEWQRSIIDDENFTVIHELTVKKFNGPTGLDSIVVSSREGANWLYYEGGEWKRQLLSIGEPKEDRQLPNSQAPGSGDHWGTGCADAGRIGDDPFAYIATLDPFHGTTACVLSKVGRGMKDSKWQRHILDVYGTPNQLMKYGDGPGHYIICADFDGDGDDEFLLALFGSLDRDKDLNSVIPVKGPNPNKVSNKTMTLRAVTLQAFESLTTSQGIMYYKAIDVEKGLFAKWKIAEESSARIAIGNFSGTDRLDLISVEYNVPRYYEEPKPVITLHVNKFAKPKPAVTERHIVPTVWDNEGLVYLARPSEVKSPQSFPLIEVANYAISVEIHPPGARIPLGQNDGVKVLYGSVADIEGTRSALGLPSFPRIASVQSEDRDLSADKEKGVVLLRLVSVREQPEAWAKAEDVPVKTTFNTSELGLEFPELKFTKVEELWWGADFKGVDFTNMSGFYFRFQDDKSQIAHLQFWTAGPNVDCGVHNHGNDIFQEIHICLSPGTEDGGMWRLREGKDPKAARPDDFDKVALPRLNEHGGLWYRDSYGDAVRGHNNVVSYPWHKWQGGSKGKNVDVWLALEFNPGLVL</sequence>